<evidence type="ECO:0000256" key="1">
    <source>
        <dbReference type="SAM" id="SignalP"/>
    </source>
</evidence>
<dbReference type="AlphaFoldDB" id="A0A9P7MAW0"/>
<name>A0A9P7MAW0_9HYPO</name>
<sequence>MKLVSFSLMTLAVSQTAFALVGNGWKFSGNPSGGLRDVTFPFKMDGAAHKSGYYFAQQFNFQGISEAAYCGIQNRPNARGKSIVHAVFSTFQGNSTTQDRNCHTGADGGPGVSCAVDFPGSYNAVYNIVVEHVQGTTWKGTAINTSTGESFHIGSWTLPSTASGIKSSQVGFVEYYPWNSQPSHQCRDLPRTAVTMFDPYSKTPGAGTGRINKPYEYGDCVGKAAFSTQKVANGYRIQCGFK</sequence>
<evidence type="ECO:0000313" key="2">
    <source>
        <dbReference type="EMBL" id="KAG5935716.1"/>
    </source>
</evidence>
<keyword evidence="3" id="KW-1185">Reference proteome</keyword>
<organism evidence="2 3">
    <name type="scientific">Claviceps pazoutovae</name>
    <dbReference type="NCBI Taxonomy" id="1649127"/>
    <lineage>
        <taxon>Eukaryota</taxon>
        <taxon>Fungi</taxon>
        <taxon>Dikarya</taxon>
        <taxon>Ascomycota</taxon>
        <taxon>Pezizomycotina</taxon>
        <taxon>Sordariomycetes</taxon>
        <taxon>Hypocreomycetidae</taxon>
        <taxon>Hypocreales</taxon>
        <taxon>Clavicipitaceae</taxon>
        <taxon>Claviceps</taxon>
    </lineage>
</organism>
<evidence type="ECO:0000313" key="3">
    <source>
        <dbReference type="Proteomes" id="UP000706124"/>
    </source>
</evidence>
<reference evidence="2 3" key="1">
    <citation type="journal article" date="2020" name="bioRxiv">
        <title>Whole genome comparisons of ergot fungi reveals the divergence and evolution of species within the genus Claviceps are the result of varying mechanisms driving genome evolution and host range expansion.</title>
        <authorList>
            <person name="Wyka S.A."/>
            <person name="Mondo S.J."/>
            <person name="Liu M."/>
            <person name="Dettman J."/>
            <person name="Nalam V."/>
            <person name="Broders K.D."/>
        </authorList>
    </citation>
    <scope>NUCLEOTIDE SEQUENCE [LARGE SCALE GENOMIC DNA]</scope>
    <source>
        <strain evidence="2 3">CCC 1485</strain>
    </source>
</reference>
<protein>
    <submittedName>
        <fullName evidence="2">Uncharacterized protein</fullName>
    </submittedName>
</protein>
<accession>A0A9P7MAW0</accession>
<feature type="chain" id="PRO_5040236627" evidence="1">
    <location>
        <begin position="20"/>
        <end position="242"/>
    </location>
</feature>
<comment type="caution">
    <text evidence="2">The sequence shown here is derived from an EMBL/GenBank/DDBJ whole genome shotgun (WGS) entry which is preliminary data.</text>
</comment>
<feature type="signal peptide" evidence="1">
    <location>
        <begin position="1"/>
        <end position="19"/>
    </location>
</feature>
<gene>
    <name evidence="2" type="ORF">E4U60_002998</name>
</gene>
<keyword evidence="1" id="KW-0732">Signal</keyword>
<dbReference type="EMBL" id="SRPO01000244">
    <property type="protein sequence ID" value="KAG5935716.1"/>
    <property type="molecule type" value="Genomic_DNA"/>
</dbReference>
<dbReference type="OrthoDB" id="5576763at2759"/>
<dbReference type="Proteomes" id="UP000706124">
    <property type="component" value="Unassembled WGS sequence"/>
</dbReference>
<proteinExistence type="predicted"/>